<dbReference type="PANTHER" id="PTHR13620:SF109">
    <property type="entry name" value="3'-5' EXONUCLEASE"/>
    <property type="match status" value="1"/>
</dbReference>
<gene>
    <name evidence="12" type="ORF">BGZ70_004621</name>
</gene>
<evidence type="ECO:0000256" key="3">
    <source>
        <dbReference type="ARBA" id="ARBA00022723"/>
    </source>
</evidence>
<accession>A0A9P6J9X7</accession>
<evidence type="ECO:0000313" key="12">
    <source>
        <dbReference type="EMBL" id="KAF9965543.1"/>
    </source>
</evidence>
<dbReference type="InterPro" id="IPR002562">
    <property type="entry name" value="3'-5'_exonuclease_dom"/>
</dbReference>
<dbReference type="InterPro" id="IPR036397">
    <property type="entry name" value="RNaseH_sf"/>
</dbReference>
<keyword evidence="2" id="KW-0540">Nuclease</keyword>
<dbReference type="InterPro" id="IPR051132">
    <property type="entry name" value="3-5_Exonuclease_domain"/>
</dbReference>
<keyword evidence="13" id="KW-1185">Reference proteome</keyword>
<feature type="domain" description="3'-5' exonuclease" evidence="11">
    <location>
        <begin position="1"/>
        <end position="178"/>
    </location>
</feature>
<feature type="region of interest" description="Disordered" evidence="10">
    <location>
        <begin position="205"/>
        <end position="253"/>
    </location>
</feature>
<keyword evidence="4" id="KW-0378">Hydrolase</keyword>
<keyword evidence="5" id="KW-0269">Exonuclease</keyword>
<organism evidence="12 13">
    <name type="scientific">Mortierella alpina</name>
    <name type="common">Oleaginous fungus</name>
    <name type="synonym">Mortierella renispora</name>
    <dbReference type="NCBI Taxonomy" id="64518"/>
    <lineage>
        <taxon>Eukaryota</taxon>
        <taxon>Fungi</taxon>
        <taxon>Fungi incertae sedis</taxon>
        <taxon>Mucoromycota</taxon>
        <taxon>Mortierellomycotina</taxon>
        <taxon>Mortierellomycetes</taxon>
        <taxon>Mortierellales</taxon>
        <taxon>Mortierellaceae</taxon>
        <taxon>Mortierella</taxon>
    </lineage>
</organism>
<comment type="subcellular location">
    <subcellularLocation>
        <location evidence="1">Nucleus</location>
    </subcellularLocation>
</comment>
<evidence type="ECO:0000256" key="10">
    <source>
        <dbReference type="SAM" id="MobiDB-lite"/>
    </source>
</evidence>
<evidence type="ECO:0000259" key="11">
    <source>
        <dbReference type="SMART" id="SM00474"/>
    </source>
</evidence>
<dbReference type="EMBL" id="JAAAHY010000244">
    <property type="protein sequence ID" value="KAF9965543.1"/>
    <property type="molecule type" value="Genomic_DNA"/>
</dbReference>
<dbReference type="PANTHER" id="PTHR13620">
    <property type="entry name" value="3-5 EXONUCLEASE"/>
    <property type="match status" value="1"/>
</dbReference>
<reference evidence="12" key="1">
    <citation type="journal article" date="2020" name="Fungal Divers.">
        <title>Resolving the Mortierellaceae phylogeny through synthesis of multi-gene phylogenetics and phylogenomics.</title>
        <authorList>
            <person name="Vandepol N."/>
            <person name="Liber J."/>
            <person name="Desiro A."/>
            <person name="Na H."/>
            <person name="Kennedy M."/>
            <person name="Barry K."/>
            <person name="Grigoriev I.V."/>
            <person name="Miller A.N."/>
            <person name="O'Donnell K."/>
            <person name="Stajich J.E."/>
            <person name="Bonito G."/>
        </authorList>
    </citation>
    <scope>NUCLEOTIDE SEQUENCE</scope>
    <source>
        <strain evidence="12">CK1249</strain>
    </source>
</reference>
<dbReference type="GO" id="GO:0005634">
    <property type="term" value="C:nucleus"/>
    <property type="evidence" value="ECO:0007669"/>
    <property type="project" value="UniProtKB-SubCell"/>
</dbReference>
<feature type="compositionally biased region" description="Basic and acidic residues" evidence="10">
    <location>
        <begin position="342"/>
        <end position="353"/>
    </location>
</feature>
<sequence length="437" mass="48714">MHYTKCDEEADRWLNSSRATMWALDAEWKPYVYPGKQGRMALIQLGDDKTVYLFHVLHMKRFPEALARILRDKRILKVGINIRNDGTKMLKDWGVGCASLVELGALYVQVADDLSSQRRIRSMTSLASELLGHSVEKTDLTRMGNWENKNLSGEQLNYAANDAFVAYEMAEKIKELQQSRPPKEYEIELATIRPEGTKVVKVRGTLQEQQDHPATPSEVIPQRPSRSMIAKSANAATAAGTREPSTGVTTTRTTTVRKWGTATGAVGFSQTGTAPLSGFTSTPSPAHAIASKSPPAKENPGFFYKSKSNMIQTIYRGRQSVVTIIPPKFQKRLFSYSRPPFKRGDPYGDESRTRNKKRAGDVYIPKRLLPESLEGKDILERNQAVWSEAGGRDLSGEATDDSSSGSDWYLQQNQALFESLGQSSLSVDQEQLSKTEK</sequence>
<dbReference type="GO" id="GO:0003676">
    <property type="term" value="F:nucleic acid binding"/>
    <property type="evidence" value="ECO:0007669"/>
    <property type="project" value="InterPro"/>
</dbReference>
<evidence type="ECO:0000256" key="7">
    <source>
        <dbReference type="ARBA" id="ARBA00023242"/>
    </source>
</evidence>
<dbReference type="GO" id="GO:0008408">
    <property type="term" value="F:3'-5' exonuclease activity"/>
    <property type="evidence" value="ECO:0007669"/>
    <property type="project" value="InterPro"/>
</dbReference>
<dbReference type="Pfam" id="PF01612">
    <property type="entry name" value="DNA_pol_A_exo1"/>
    <property type="match status" value="1"/>
</dbReference>
<keyword evidence="7" id="KW-0539">Nucleus</keyword>
<evidence type="ECO:0000256" key="9">
    <source>
        <dbReference type="ARBA" id="ARBA00042761"/>
    </source>
</evidence>
<dbReference type="Gene3D" id="3.30.420.10">
    <property type="entry name" value="Ribonuclease H-like superfamily/Ribonuclease H"/>
    <property type="match status" value="1"/>
</dbReference>
<evidence type="ECO:0000313" key="13">
    <source>
        <dbReference type="Proteomes" id="UP000738359"/>
    </source>
</evidence>
<dbReference type="GO" id="GO:0006139">
    <property type="term" value="P:nucleobase-containing compound metabolic process"/>
    <property type="evidence" value="ECO:0007669"/>
    <property type="project" value="InterPro"/>
</dbReference>
<dbReference type="GO" id="GO:0046872">
    <property type="term" value="F:metal ion binding"/>
    <property type="evidence" value="ECO:0007669"/>
    <property type="project" value="UniProtKB-KW"/>
</dbReference>
<evidence type="ECO:0000256" key="5">
    <source>
        <dbReference type="ARBA" id="ARBA00022839"/>
    </source>
</evidence>
<dbReference type="OrthoDB" id="1920326at2759"/>
<comment type="caution">
    <text evidence="12">The sequence shown here is derived from an EMBL/GenBank/DDBJ whole genome shotgun (WGS) entry which is preliminary data.</text>
</comment>
<evidence type="ECO:0000256" key="1">
    <source>
        <dbReference type="ARBA" id="ARBA00004123"/>
    </source>
</evidence>
<dbReference type="SMART" id="SM00474">
    <property type="entry name" value="35EXOc"/>
    <property type="match status" value="1"/>
</dbReference>
<keyword evidence="3" id="KW-0479">Metal-binding</keyword>
<dbReference type="Proteomes" id="UP000738359">
    <property type="component" value="Unassembled WGS sequence"/>
</dbReference>
<name>A0A9P6J9X7_MORAP</name>
<keyword evidence="6" id="KW-0460">Magnesium</keyword>
<evidence type="ECO:0000256" key="2">
    <source>
        <dbReference type="ARBA" id="ARBA00022722"/>
    </source>
</evidence>
<dbReference type="InterPro" id="IPR012337">
    <property type="entry name" value="RNaseH-like_sf"/>
</dbReference>
<feature type="compositionally biased region" description="Low complexity" evidence="10">
    <location>
        <begin position="230"/>
        <end position="253"/>
    </location>
</feature>
<feature type="region of interest" description="Disordered" evidence="10">
    <location>
        <begin position="335"/>
        <end position="359"/>
    </location>
</feature>
<dbReference type="AlphaFoldDB" id="A0A9P6J9X7"/>
<evidence type="ECO:0000256" key="6">
    <source>
        <dbReference type="ARBA" id="ARBA00022842"/>
    </source>
</evidence>
<proteinExistence type="predicted"/>
<dbReference type="SUPFAM" id="SSF53098">
    <property type="entry name" value="Ribonuclease H-like"/>
    <property type="match status" value="1"/>
</dbReference>
<evidence type="ECO:0000256" key="8">
    <source>
        <dbReference type="ARBA" id="ARBA00040531"/>
    </source>
</evidence>
<protein>
    <recommendedName>
        <fullName evidence="8">3'-5' exonuclease</fullName>
    </recommendedName>
    <alternativeName>
        <fullName evidence="9">Werner Syndrome-like exonuclease</fullName>
    </alternativeName>
</protein>
<dbReference type="CDD" id="cd06141">
    <property type="entry name" value="WRN_exo"/>
    <property type="match status" value="1"/>
</dbReference>
<evidence type="ECO:0000256" key="4">
    <source>
        <dbReference type="ARBA" id="ARBA00022801"/>
    </source>
</evidence>